<proteinExistence type="predicted"/>
<dbReference type="RefSeq" id="XP_044542514.1">
    <property type="nucleotide sequence ID" value="XM_044687947.1"/>
</dbReference>
<dbReference type="EMBL" id="PYSW02000056">
    <property type="protein sequence ID" value="KAG2373340.1"/>
    <property type="molecule type" value="Genomic_DNA"/>
</dbReference>
<evidence type="ECO:0000313" key="1">
    <source>
        <dbReference type="EMBL" id="KAG2373340.1"/>
    </source>
</evidence>
<dbReference type="GeneID" id="68104660"/>
<sequence>MSTHLAASLFRNIYHLTQNGFTITELIDIIETYEKVHEENLIDDEIAQICILSNSNLDLWKYCIDVRQGNINNMNTDTCTGIPIIYECLQSTKSSLYDLDLFEYLIEKVDVVFDKKAAVQLKVDALHHYMVRLMSKLYNLQHSTENHRWTKIFLTLFSKGSRVSEKINERTAVDLMNQYSPYLDDFSEIINNQLRREQEDQKSSSVYISLI</sequence>
<gene>
    <name evidence="1" type="ORF">C9374_012206</name>
</gene>
<evidence type="ECO:0000313" key="2">
    <source>
        <dbReference type="Proteomes" id="UP000816034"/>
    </source>
</evidence>
<organism evidence="1 2">
    <name type="scientific">Naegleria lovaniensis</name>
    <name type="common">Amoeba</name>
    <dbReference type="NCBI Taxonomy" id="51637"/>
    <lineage>
        <taxon>Eukaryota</taxon>
        <taxon>Discoba</taxon>
        <taxon>Heterolobosea</taxon>
        <taxon>Tetramitia</taxon>
        <taxon>Eutetramitia</taxon>
        <taxon>Vahlkampfiidae</taxon>
        <taxon>Naegleria</taxon>
    </lineage>
</organism>
<protein>
    <submittedName>
        <fullName evidence="1">Uncharacterized protein</fullName>
    </submittedName>
</protein>
<keyword evidence="2" id="KW-1185">Reference proteome</keyword>
<accession>A0AA88KBW2</accession>
<name>A0AA88KBW2_NAELO</name>
<dbReference type="AlphaFoldDB" id="A0AA88KBW2"/>
<reference evidence="1 2" key="1">
    <citation type="journal article" date="2018" name="BMC Genomics">
        <title>The genome of Naegleria lovaniensis, the basis for a comparative approach to unravel pathogenicity factors of the human pathogenic amoeba N. fowleri.</title>
        <authorList>
            <person name="Liechti N."/>
            <person name="Schurch N."/>
            <person name="Bruggmann R."/>
            <person name="Wittwer M."/>
        </authorList>
    </citation>
    <scope>NUCLEOTIDE SEQUENCE [LARGE SCALE GENOMIC DNA]</scope>
    <source>
        <strain evidence="1 2">ATCC 30569</strain>
    </source>
</reference>
<comment type="caution">
    <text evidence="1">The sequence shown here is derived from an EMBL/GenBank/DDBJ whole genome shotgun (WGS) entry which is preliminary data.</text>
</comment>
<dbReference type="Proteomes" id="UP000816034">
    <property type="component" value="Unassembled WGS sequence"/>
</dbReference>